<dbReference type="STRING" id="162209.IJ22_01050"/>
<gene>
    <name evidence="1" type="ORF">IJ22_01050</name>
</gene>
<proteinExistence type="predicted"/>
<dbReference type="Gene3D" id="2.30.110.10">
    <property type="entry name" value="Electron Transport, Fmn-binding Protein, Chain A"/>
    <property type="match status" value="1"/>
</dbReference>
<dbReference type="OrthoDB" id="2381603at2"/>
<evidence type="ECO:0000313" key="2">
    <source>
        <dbReference type="Proteomes" id="UP000061660"/>
    </source>
</evidence>
<dbReference type="PATRIC" id="fig|162209.4.peg.103"/>
<protein>
    <submittedName>
        <fullName evidence="1">Pyridoxamine 5'-phosphate oxidase</fullName>
    </submittedName>
</protein>
<dbReference type="EMBL" id="CP013652">
    <property type="protein sequence ID" value="ALS20497.1"/>
    <property type="molecule type" value="Genomic_DNA"/>
</dbReference>
<dbReference type="RefSeq" id="WP_082660599.1">
    <property type="nucleotide sequence ID" value="NZ_BJCS01000008.1"/>
</dbReference>
<dbReference type="InterPro" id="IPR012349">
    <property type="entry name" value="Split_barrel_FMN-bd"/>
</dbReference>
<dbReference type="NCBIfam" id="NF005232">
    <property type="entry name" value="PRK06733.1"/>
    <property type="match status" value="1"/>
</dbReference>
<name>A0A0U2UF01_9BACL</name>
<dbReference type="KEGG" id="pnp:IJ22_01050"/>
<dbReference type="AlphaFoldDB" id="A0A0U2UF01"/>
<dbReference type="Proteomes" id="UP000061660">
    <property type="component" value="Chromosome"/>
</dbReference>
<sequence>MMTTTEFDFTQIFADERLGFLSTIHKESGAIQKNAVSWIYGYKPKVLRVAVSTKSDIVSNIESNANVNFSFFYNKSIVSFQNKARILTKKMPGVPFPLTLIELSTDELHDIMFYGAEIAQEPVYKKTYNIEAAKKLDKQVYASMALSEEEMEAAKE</sequence>
<organism evidence="1 2">
    <name type="scientific">Paenibacillus naphthalenovorans</name>
    <dbReference type="NCBI Taxonomy" id="162209"/>
    <lineage>
        <taxon>Bacteria</taxon>
        <taxon>Bacillati</taxon>
        <taxon>Bacillota</taxon>
        <taxon>Bacilli</taxon>
        <taxon>Bacillales</taxon>
        <taxon>Paenibacillaceae</taxon>
        <taxon>Paenibacillus</taxon>
    </lineage>
</organism>
<keyword evidence="2" id="KW-1185">Reference proteome</keyword>
<reference evidence="2" key="1">
    <citation type="submission" date="2015-12" db="EMBL/GenBank/DDBJ databases">
        <title>Complete genome sequences of two moderately thermophilic Paenibacillus species.</title>
        <authorList>
            <person name="Butler R.III."/>
            <person name="Wang J."/>
            <person name="Stark B.C."/>
            <person name="Pombert J.-F."/>
        </authorList>
    </citation>
    <scope>NUCLEOTIDE SEQUENCE [LARGE SCALE GENOMIC DNA]</scope>
    <source>
        <strain evidence="2">32O-Y</strain>
    </source>
</reference>
<evidence type="ECO:0000313" key="1">
    <source>
        <dbReference type="EMBL" id="ALS20497.1"/>
    </source>
</evidence>
<dbReference type="SUPFAM" id="SSF50475">
    <property type="entry name" value="FMN-binding split barrel"/>
    <property type="match status" value="1"/>
</dbReference>
<accession>A0A0U2UF01</accession>
<reference evidence="1 2" key="2">
    <citation type="journal article" date="2016" name="Genome Announc.">
        <title>Complete Genome Sequences of Two Interactive Moderate Thermophiles, Paenibacillus napthalenovorans 32O-Y and Paenibacillus sp. 32O-W.</title>
        <authorList>
            <person name="Butler R.R.III."/>
            <person name="Wang J."/>
            <person name="Stark B.C."/>
            <person name="Pombert J.F."/>
        </authorList>
    </citation>
    <scope>NUCLEOTIDE SEQUENCE [LARGE SCALE GENOMIC DNA]</scope>
    <source>
        <strain evidence="1 2">32O-Y</strain>
    </source>
</reference>